<sequence>MNLQLQLSRSDLGQRVDVTRAVELDQSVPSTVGRLTLRRSSAALCALRSHTGQQHCLLYLKRHSRANAATVVVKKKKKKKKLLLLLLLLFCAPHGRALAR</sequence>
<dbReference type="AlphaFoldDB" id="A0AAV6QGP3"/>
<comment type="caution">
    <text evidence="2">The sequence shown here is derived from an EMBL/GenBank/DDBJ whole genome shotgun (WGS) entry which is preliminary data.</text>
</comment>
<keyword evidence="1" id="KW-0472">Membrane</keyword>
<name>A0AAV6QGP3_SOLSE</name>
<feature type="transmembrane region" description="Helical" evidence="1">
    <location>
        <begin position="82"/>
        <end position="99"/>
    </location>
</feature>
<keyword evidence="3" id="KW-1185">Reference proteome</keyword>
<dbReference type="EMBL" id="JAGKHQ010000017">
    <property type="protein sequence ID" value="KAG7489209.1"/>
    <property type="molecule type" value="Genomic_DNA"/>
</dbReference>
<keyword evidence="1" id="KW-0812">Transmembrane</keyword>
<evidence type="ECO:0000313" key="3">
    <source>
        <dbReference type="Proteomes" id="UP000693946"/>
    </source>
</evidence>
<gene>
    <name evidence="2" type="ORF">JOB18_006763</name>
</gene>
<proteinExistence type="predicted"/>
<keyword evidence="1" id="KW-1133">Transmembrane helix</keyword>
<organism evidence="2 3">
    <name type="scientific">Solea senegalensis</name>
    <name type="common">Senegalese sole</name>
    <dbReference type="NCBI Taxonomy" id="28829"/>
    <lineage>
        <taxon>Eukaryota</taxon>
        <taxon>Metazoa</taxon>
        <taxon>Chordata</taxon>
        <taxon>Craniata</taxon>
        <taxon>Vertebrata</taxon>
        <taxon>Euteleostomi</taxon>
        <taxon>Actinopterygii</taxon>
        <taxon>Neopterygii</taxon>
        <taxon>Teleostei</taxon>
        <taxon>Neoteleostei</taxon>
        <taxon>Acanthomorphata</taxon>
        <taxon>Carangaria</taxon>
        <taxon>Pleuronectiformes</taxon>
        <taxon>Pleuronectoidei</taxon>
        <taxon>Soleidae</taxon>
        <taxon>Solea</taxon>
    </lineage>
</organism>
<protein>
    <submittedName>
        <fullName evidence="2">Uncharacterized protein</fullName>
    </submittedName>
</protein>
<reference evidence="2 3" key="1">
    <citation type="journal article" date="2021" name="Sci. Rep.">
        <title>Chromosome anchoring in Senegalese sole (Solea senegalensis) reveals sex-associated markers and genome rearrangements in flatfish.</title>
        <authorList>
            <person name="Guerrero-Cozar I."/>
            <person name="Gomez-Garrido J."/>
            <person name="Berbel C."/>
            <person name="Martinez-Blanch J.F."/>
            <person name="Alioto T."/>
            <person name="Claros M.G."/>
            <person name="Gagnaire P.A."/>
            <person name="Manchado M."/>
        </authorList>
    </citation>
    <scope>NUCLEOTIDE SEQUENCE [LARGE SCALE GENOMIC DNA]</scope>
    <source>
        <tissue evidence="2">Blood</tissue>
    </source>
</reference>
<dbReference type="Proteomes" id="UP000693946">
    <property type="component" value="Linkage Group LG5"/>
</dbReference>
<evidence type="ECO:0000256" key="1">
    <source>
        <dbReference type="SAM" id="Phobius"/>
    </source>
</evidence>
<evidence type="ECO:0000313" key="2">
    <source>
        <dbReference type="EMBL" id="KAG7489209.1"/>
    </source>
</evidence>
<accession>A0AAV6QGP3</accession>